<reference evidence="2 3" key="1">
    <citation type="submission" date="2017-10" db="EMBL/GenBank/DDBJ databases">
        <title>Bifidobacterium xylocopum sp. nov. and Bifidobacterium aemilianum sp. nov., from the carpenter bee (Xylocopa violacea) digestive tract.</title>
        <authorList>
            <person name="Alberoni D."/>
            <person name="Baffoni L."/>
            <person name="Di Gioia D."/>
            <person name="Gaggia F."/>
            <person name="Biavati B."/>
        </authorList>
    </citation>
    <scope>NUCLEOTIDE SEQUENCE [LARGE SCALE GENOMIC DNA]</scope>
    <source>
        <strain evidence="2 3">XV2</strain>
    </source>
</reference>
<evidence type="ECO:0000256" key="1">
    <source>
        <dbReference type="SAM" id="Phobius"/>
    </source>
</evidence>
<evidence type="ECO:0000313" key="2">
    <source>
        <dbReference type="EMBL" id="RBP99767.1"/>
    </source>
</evidence>
<organism evidence="2 3">
    <name type="scientific">Bifidobacterium xylocopae</name>
    <dbReference type="NCBI Taxonomy" id="2493119"/>
    <lineage>
        <taxon>Bacteria</taxon>
        <taxon>Bacillati</taxon>
        <taxon>Actinomycetota</taxon>
        <taxon>Actinomycetes</taxon>
        <taxon>Bifidobacteriales</taxon>
        <taxon>Bifidobacteriaceae</taxon>
        <taxon>Bifidobacterium</taxon>
    </lineage>
</organism>
<comment type="caution">
    <text evidence="2">The sequence shown here is derived from an EMBL/GenBank/DDBJ whole genome shotgun (WGS) entry which is preliminary data.</text>
</comment>
<protein>
    <submittedName>
        <fullName evidence="2">Uncharacterized protein</fullName>
    </submittedName>
</protein>
<feature type="transmembrane region" description="Helical" evidence="1">
    <location>
        <begin position="188"/>
        <end position="208"/>
    </location>
</feature>
<feature type="transmembrane region" description="Helical" evidence="1">
    <location>
        <begin position="380"/>
        <end position="401"/>
    </location>
</feature>
<gene>
    <name evidence="2" type="ORF">CRD59_01630</name>
</gene>
<feature type="transmembrane region" description="Helical" evidence="1">
    <location>
        <begin position="23"/>
        <end position="42"/>
    </location>
</feature>
<name>A0A366KEE8_9BIFI</name>
<keyword evidence="1" id="KW-0472">Membrane</keyword>
<feature type="transmembrane region" description="Helical" evidence="1">
    <location>
        <begin position="220"/>
        <end position="241"/>
    </location>
</feature>
<keyword evidence="1" id="KW-1133">Transmembrane helix</keyword>
<feature type="transmembrane region" description="Helical" evidence="1">
    <location>
        <begin position="346"/>
        <end position="368"/>
    </location>
</feature>
<feature type="transmembrane region" description="Helical" evidence="1">
    <location>
        <begin position="322"/>
        <end position="340"/>
    </location>
</feature>
<feature type="transmembrane region" description="Helical" evidence="1">
    <location>
        <begin position="637"/>
        <end position="656"/>
    </location>
</feature>
<feature type="transmembrane region" description="Helical" evidence="1">
    <location>
        <begin position="407"/>
        <end position="428"/>
    </location>
</feature>
<accession>A0A366KEE8</accession>
<dbReference type="RefSeq" id="WP_113852864.1">
    <property type="nucleotide sequence ID" value="NZ_PDCH01000002.1"/>
</dbReference>
<dbReference type="Proteomes" id="UP000252345">
    <property type="component" value="Unassembled WGS sequence"/>
</dbReference>
<feature type="transmembrane region" description="Helical" evidence="1">
    <location>
        <begin position="490"/>
        <end position="510"/>
    </location>
</feature>
<feature type="transmembrane region" description="Helical" evidence="1">
    <location>
        <begin position="440"/>
        <end position="468"/>
    </location>
</feature>
<feature type="transmembrane region" description="Helical" evidence="1">
    <location>
        <begin position="583"/>
        <end position="600"/>
    </location>
</feature>
<feature type="transmembrane region" description="Helical" evidence="1">
    <location>
        <begin position="542"/>
        <end position="563"/>
    </location>
</feature>
<proteinExistence type="predicted"/>
<dbReference type="OrthoDB" id="2062742at2"/>
<feature type="transmembrane region" description="Helical" evidence="1">
    <location>
        <begin position="612"/>
        <end position="631"/>
    </location>
</feature>
<dbReference type="AlphaFoldDB" id="A0A366KEE8"/>
<feature type="transmembrane region" description="Helical" evidence="1">
    <location>
        <begin position="691"/>
        <end position="713"/>
    </location>
</feature>
<dbReference type="EMBL" id="PDCH01000002">
    <property type="protein sequence ID" value="RBP99767.1"/>
    <property type="molecule type" value="Genomic_DNA"/>
</dbReference>
<keyword evidence="3" id="KW-1185">Reference proteome</keyword>
<evidence type="ECO:0000313" key="3">
    <source>
        <dbReference type="Proteomes" id="UP000252345"/>
    </source>
</evidence>
<keyword evidence="1" id="KW-0812">Transmembrane</keyword>
<sequence length="733" mass="80459">MRIQRTGCAPDGPGKGARLPLRLGAAPIVILLIAACFEIFLVNMPYWCSLDASPQAGRSTLGPGLAAQGDHTAKVVDPKSAWRDISSTRPIDYLHFNPAPDLLSQTVAASSPDLSWTISTRRPTDGGWYDASAIHRYSIRVERTRYMHVGDGAHKVRLHYRVRAGDVIALDEVTVNPRVPFHVDGLRLLMEVLLVLIVLAFRPGGRLYRRTFTAGSIRSLLPLALLFAVEAAGIIGEWLVFGRNSVITAPHRMGSGMFFDPNQYADLADSLLHGRFDLDLPVNADLAAMDNPYDTASRLRLARAGSDTTPIFFDVAFKSGRYYCYFGLLPAVVAFMPYKLLTGHDLPASTAVLAFALLLALCSILLTVQLARWFSRRGGSVSLGCVLLAASGWLFVTPILYTLHSQVFYQLPQTLAISLTLLALSCWIEAKMRALGRGWLLAGSTCLALTLGCRPQFMLAAVLALPLFRTEIHDLWRRGLSSRSGLRDEALTWLCALGPFILLSIPILAYNAARFGSPIDFGADYNLTAYDMPNSRPPLSRLLPLSLLYFFQPPNVGTGFPFLLPTNQDISPWMPEQASYGGLFTLMAPFTLIVFGIWSYRRRLRGRRAAAFCWAAAATGIVIFAFTTHIAGYSPRYVLDFGWTLGLIYTCCILAVDGRRASQGQVEASSSVGGGRARPARLAPLSDPARMVFGTAAAGMVLAVIAAFLYVFVSHSLDNDLLWWDVYSWFLFL</sequence>